<dbReference type="RefSeq" id="WP_311898119.1">
    <property type="nucleotide sequence ID" value="NZ_JARQBI010000024.1"/>
</dbReference>
<organism evidence="1 2">
    <name type="scientific">Enterococcus cecorum</name>
    <dbReference type="NCBI Taxonomy" id="44008"/>
    <lineage>
        <taxon>Bacteria</taxon>
        <taxon>Bacillati</taxon>
        <taxon>Bacillota</taxon>
        <taxon>Bacilli</taxon>
        <taxon>Lactobacillales</taxon>
        <taxon>Enterococcaceae</taxon>
        <taxon>Enterococcus</taxon>
    </lineage>
</organism>
<evidence type="ECO:0000313" key="2">
    <source>
        <dbReference type="Proteomes" id="UP001255696"/>
    </source>
</evidence>
<protein>
    <submittedName>
        <fullName evidence="1">XRE family transcriptional regulator</fullName>
    </submittedName>
</protein>
<name>A0AAW8TUM6_9ENTE</name>
<evidence type="ECO:0000313" key="1">
    <source>
        <dbReference type="EMBL" id="MDT2797379.1"/>
    </source>
</evidence>
<proteinExistence type="predicted"/>
<gene>
    <name evidence="1" type="ORF">P7H47_09035</name>
</gene>
<dbReference type="Proteomes" id="UP001255696">
    <property type="component" value="Unassembled WGS sequence"/>
</dbReference>
<reference evidence="1" key="1">
    <citation type="submission" date="2023-03" db="EMBL/GenBank/DDBJ databases">
        <authorList>
            <person name="Shen W."/>
            <person name="Cai J."/>
        </authorList>
    </citation>
    <scope>NUCLEOTIDE SEQUENCE</scope>
    <source>
        <strain evidence="1">B245-2</strain>
    </source>
</reference>
<accession>A0AAW8TUM6</accession>
<comment type="caution">
    <text evidence="1">The sequence shown here is derived from an EMBL/GenBank/DDBJ whole genome shotgun (WGS) entry which is preliminary data.</text>
</comment>
<dbReference type="AlphaFoldDB" id="A0AAW8TUM6"/>
<dbReference type="EMBL" id="JARQBI010000024">
    <property type="protein sequence ID" value="MDT2797379.1"/>
    <property type="molecule type" value="Genomic_DNA"/>
</dbReference>
<sequence>MLKNLEEARIKKNIALVDIADALGIRYQTVRDKIDGIYDFKFGEALIVQEKFFPEYDIKFLFEHSNELQTV</sequence>